<keyword evidence="3" id="KW-1185">Reference proteome</keyword>
<name>A0A9X3HUH5_9VIBR</name>
<organism evidence="2 3">
    <name type="scientific">Vibrio paucivorans</name>
    <dbReference type="NCBI Taxonomy" id="2829489"/>
    <lineage>
        <taxon>Bacteria</taxon>
        <taxon>Pseudomonadati</taxon>
        <taxon>Pseudomonadota</taxon>
        <taxon>Gammaproteobacteria</taxon>
        <taxon>Vibrionales</taxon>
        <taxon>Vibrionaceae</taxon>
        <taxon>Vibrio</taxon>
    </lineage>
</organism>
<keyword evidence="1" id="KW-0812">Transmembrane</keyword>
<accession>A0A9X3HUH5</accession>
<protein>
    <submittedName>
        <fullName evidence="2">Uncharacterized protein</fullName>
    </submittedName>
</protein>
<dbReference type="Proteomes" id="UP001155586">
    <property type="component" value="Unassembled WGS sequence"/>
</dbReference>
<evidence type="ECO:0000313" key="2">
    <source>
        <dbReference type="EMBL" id="MCW8336598.1"/>
    </source>
</evidence>
<comment type="caution">
    <text evidence="2">The sequence shown here is derived from an EMBL/GenBank/DDBJ whole genome shotgun (WGS) entry which is preliminary data.</text>
</comment>
<feature type="transmembrane region" description="Helical" evidence="1">
    <location>
        <begin position="21"/>
        <end position="45"/>
    </location>
</feature>
<evidence type="ECO:0000256" key="1">
    <source>
        <dbReference type="SAM" id="Phobius"/>
    </source>
</evidence>
<keyword evidence="1" id="KW-0472">Membrane</keyword>
<feature type="transmembrane region" description="Helical" evidence="1">
    <location>
        <begin position="65"/>
        <end position="83"/>
    </location>
</feature>
<dbReference type="AlphaFoldDB" id="A0A9X3HUH5"/>
<evidence type="ECO:0000313" key="3">
    <source>
        <dbReference type="Proteomes" id="UP001155586"/>
    </source>
</evidence>
<proteinExistence type="predicted"/>
<gene>
    <name evidence="2" type="ORF">MD483_22585</name>
</gene>
<reference evidence="2" key="1">
    <citation type="submission" date="2022-02" db="EMBL/GenBank/DDBJ databases">
        <title>Vibrio sp. nov., a new bacterium isolated from Bohai sea, China.</title>
        <authorList>
            <person name="Yuan Y."/>
        </authorList>
    </citation>
    <scope>NUCLEOTIDE SEQUENCE</scope>
    <source>
        <strain evidence="2">DBSS07</strain>
    </source>
</reference>
<dbReference type="RefSeq" id="WP_265689679.1">
    <property type="nucleotide sequence ID" value="NZ_JAKRRX010000297.1"/>
</dbReference>
<keyword evidence="1" id="KW-1133">Transmembrane helix</keyword>
<dbReference type="EMBL" id="JAKRRX010000297">
    <property type="protein sequence ID" value="MCW8336598.1"/>
    <property type="molecule type" value="Genomic_DNA"/>
</dbReference>
<feature type="non-terminal residue" evidence="2">
    <location>
        <position position="1"/>
    </location>
</feature>
<sequence length="112" mass="11994">STVQTALNSTVLKIVVIGKTVISLALVIAAIFAIYFGGNLLLSVASGSNEMLVQFGNFKMTSSGLGVSIMASSLFFAFCAYLCRPKLVLTPPNRNKHNKTFKSDSQRVAFSL</sequence>